<gene>
    <name evidence="3" type="ORF">GcC1_188038</name>
</gene>
<dbReference type="OrthoDB" id="5520611at2759"/>
<dbReference type="InterPro" id="IPR006995">
    <property type="entry name" value="ATP_synth_F0_jsu"/>
</dbReference>
<keyword evidence="2" id="KW-1133">Transmembrane helix</keyword>
<evidence type="ECO:0000256" key="2">
    <source>
        <dbReference type="SAM" id="Phobius"/>
    </source>
</evidence>
<feature type="transmembrane region" description="Helical" evidence="2">
    <location>
        <begin position="29"/>
        <end position="47"/>
    </location>
</feature>
<protein>
    <submittedName>
        <fullName evidence="3">Uncharacterized protein</fullName>
    </submittedName>
</protein>
<accession>A0A420HJF2</accession>
<keyword evidence="2" id="KW-0812">Transmembrane</keyword>
<dbReference type="GO" id="GO:0046933">
    <property type="term" value="F:proton-transporting ATP synthase activity, rotational mechanism"/>
    <property type="evidence" value="ECO:0007669"/>
    <property type="project" value="TreeGrafter"/>
</dbReference>
<evidence type="ECO:0000313" key="3">
    <source>
        <dbReference type="EMBL" id="RKF57553.1"/>
    </source>
</evidence>
<organism evidence="3 4">
    <name type="scientific">Golovinomyces cichoracearum</name>
    <dbReference type="NCBI Taxonomy" id="62708"/>
    <lineage>
        <taxon>Eukaryota</taxon>
        <taxon>Fungi</taxon>
        <taxon>Dikarya</taxon>
        <taxon>Ascomycota</taxon>
        <taxon>Pezizomycotina</taxon>
        <taxon>Leotiomycetes</taxon>
        <taxon>Erysiphales</taxon>
        <taxon>Erysiphaceae</taxon>
        <taxon>Golovinomyces</taxon>
    </lineage>
</organism>
<dbReference type="GO" id="GO:0045259">
    <property type="term" value="C:proton-transporting ATP synthase complex"/>
    <property type="evidence" value="ECO:0007669"/>
    <property type="project" value="InterPro"/>
</dbReference>
<evidence type="ECO:0000313" key="4">
    <source>
        <dbReference type="Proteomes" id="UP000285405"/>
    </source>
</evidence>
<keyword evidence="2" id="KW-0472">Membrane</keyword>
<dbReference type="Proteomes" id="UP000285405">
    <property type="component" value="Unassembled WGS sequence"/>
</dbReference>
<dbReference type="AlphaFoldDB" id="A0A420HJF2"/>
<proteinExistence type="predicted"/>
<dbReference type="PANTHER" id="PTHR28060">
    <property type="entry name" value="ATP SYNTHASE SUBUNIT J, MITOCHONDRIAL"/>
    <property type="match status" value="1"/>
</dbReference>
<comment type="caution">
    <text evidence="3">The sequence shown here is derived from an EMBL/GenBank/DDBJ whole genome shotgun (WGS) entry which is preliminary data.</text>
</comment>
<feature type="compositionally biased region" description="Low complexity" evidence="1">
    <location>
        <begin position="1"/>
        <end position="11"/>
    </location>
</feature>
<name>A0A420HJF2_9PEZI</name>
<sequence length="71" mass="7892">MSLLGKKFPAPVEKKKKDNPDTTLSVKPMAPFMVAGIVVLYGINSLAEAMMKTDEFKNDPRNPNAKKQEKN</sequence>
<reference evidence="3 4" key="1">
    <citation type="journal article" date="2018" name="BMC Genomics">
        <title>Comparative genome analyses reveal sequence features reflecting distinct modes of host-adaptation between dicot and monocot powdery mildew.</title>
        <authorList>
            <person name="Wu Y."/>
            <person name="Ma X."/>
            <person name="Pan Z."/>
            <person name="Kale S.D."/>
            <person name="Song Y."/>
            <person name="King H."/>
            <person name="Zhang Q."/>
            <person name="Presley C."/>
            <person name="Deng X."/>
            <person name="Wei C.I."/>
            <person name="Xiao S."/>
        </authorList>
    </citation>
    <scope>NUCLEOTIDE SEQUENCE [LARGE SCALE GENOMIC DNA]</scope>
    <source>
        <strain evidence="3">UCSC1</strain>
    </source>
</reference>
<feature type="region of interest" description="Disordered" evidence="1">
    <location>
        <begin position="1"/>
        <end position="23"/>
    </location>
</feature>
<dbReference type="Pfam" id="PF04911">
    <property type="entry name" value="ATP-synt_J"/>
    <property type="match status" value="1"/>
</dbReference>
<evidence type="ECO:0000256" key="1">
    <source>
        <dbReference type="SAM" id="MobiDB-lite"/>
    </source>
</evidence>
<dbReference type="PANTHER" id="PTHR28060:SF1">
    <property type="entry name" value="ATP SYNTHASE SUBUNIT J, MITOCHONDRIAL"/>
    <property type="match status" value="1"/>
</dbReference>
<dbReference type="EMBL" id="MCBR01018869">
    <property type="protein sequence ID" value="RKF57553.1"/>
    <property type="molecule type" value="Genomic_DNA"/>
</dbReference>